<name>A0A940X2G8_9GAMM</name>
<dbReference type="Proteomes" id="UP000673447">
    <property type="component" value="Unassembled WGS sequence"/>
</dbReference>
<reference evidence="1" key="1">
    <citation type="journal article" date="2016" name="Int. J. Syst. Evol. Microbiol.">
        <title>Pseudoxanthomonas helianthi sp. nov., isolated from roots of Jerusalem artichoke (Helianthus tuberosus).</title>
        <authorList>
            <person name="Kittiwongwattana C."/>
            <person name="Thawai C."/>
        </authorList>
    </citation>
    <scope>NUCLEOTIDE SEQUENCE</scope>
    <source>
        <strain evidence="1">110414</strain>
    </source>
</reference>
<keyword evidence="2" id="KW-1185">Reference proteome</keyword>
<evidence type="ECO:0000313" key="1">
    <source>
        <dbReference type="EMBL" id="MBP3983946.1"/>
    </source>
</evidence>
<dbReference type="RefSeq" id="WP_210535755.1">
    <property type="nucleotide sequence ID" value="NZ_JAGKTC010000001.1"/>
</dbReference>
<dbReference type="AlphaFoldDB" id="A0A940X2G8"/>
<sequence>MQRYLNLSGDSGVEAYGLREDAILVRFRGSDRIYVYSHASAGPAHVARMKRLAQAGKGLSTYISRRVHDRYER</sequence>
<gene>
    <name evidence="1" type="ORF">J5837_05840</name>
</gene>
<reference evidence="1" key="2">
    <citation type="submission" date="2021-03" db="EMBL/GenBank/DDBJ databases">
        <authorList>
            <person name="Cao W."/>
        </authorList>
    </citation>
    <scope>NUCLEOTIDE SEQUENCE</scope>
    <source>
        <strain evidence="1">110414</strain>
    </source>
</reference>
<protein>
    <submittedName>
        <fullName evidence="1">Uncharacterized protein</fullName>
    </submittedName>
</protein>
<accession>A0A940X2G8</accession>
<evidence type="ECO:0000313" key="2">
    <source>
        <dbReference type="Proteomes" id="UP000673447"/>
    </source>
</evidence>
<comment type="caution">
    <text evidence="1">The sequence shown here is derived from an EMBL/GenBank/DDBJ whole genome shotgun (WGS) entry which is preliminary data.</text>
</comment>
<proteinExistence type="predicted"/>
<organism evidence="1 2">
    <name type="scientific">Pseudoxanthomonas helianthi</name>
    <dbReference type="NCBI Taxonomy" id="1453541"/>
    <lineage>
        <taxon>Bacteria</taxon>
        <taxon>Pseudomonadati</taxon>
        <taxon>Pseudomonadota</taxon>
        <taxon>Gammaproteobacteria</taxon>
        <taxon>Lysobacterales</taxon>
        <taxon>Lysobacteraceae</taxon>
        <taxon>Pseudoxanthomonas</taxon>
    </lineage>
</organism>
<dbReference type="EMBL" id="JAGKTC010000001">
    <property type="protein sequence ID" value="MBP3983946.1"/>
    <property type="molecule type" value="Genomic_DNA"/>
</dbReference>